<keyword evidence="3" id="KW-1185">Reference proteome</keyword>
<dbReference type="AlphaFoldDB" id="A0A1G9P4A3"/>
<dbReference type="Proteomes" id="UP000199068">
    <property type="component" value="Unassembled WGS sequence"/>
</dbReference>
<organism evidence="2 3">
    <name type="scientific">Romboutsia lituseburensis DSM 797</name>
    <dbReference type="NCBI Taxonomy" id="1121325"/>
    <lineage>
        <taxon>Bacteria</taxon>
        <taxon>Bacillati</taxon>
        <taxon>Bacillota</taxon>
        <taxon>Clostridia</taxon>
        <taxon>Peptostreptococcales</taxon>
        <taxon>Peptostreptococcaceae</taxon>
        <taxon>Romboutsia</taxon>
    </lineage>
</organism>
<accession>A0A1G9P4A3</accession>
<protein>
    <recommendedName>
        <fullName evidence="4">DUF4352 domain-containing protein</fullName>
    </recommendedName>
</protein>
<dbReference type="RefSeq" id="WP_092725550.1">
    <property type="nucleotide sequence ID" value="NZ_FNGW01000004.1"/>
</dbReference>
<name>A0A1G9P4A3_9FIRM</name>
<evidence type="ECO:0000313" key="2">
    <source>
        <dbReference type="EMBL" id="SDL93534.1"/>
    </source>
</evidence>
<reference evidence="2 3" key="1">
    <citation type="submission" date="2016-10" db="EMBL/GenBank/DDBJ databases">
        <authorList>
            <person name="de Groot N.N."/>
        </authorList>
    </citation>
    <scope>NUCLEOTIDE SEQUENCE [LARGE SCALE GENOMIC DNA]</scope>
    <source>
        <strain evidence="2 3">DSM 797</strain>
    </source>
</reference>
<evidence type="ECO:0000256" key="1">
    <source>
        <dbReference type="SAM" id="SignalP"/>
    </source>
</evidence>
<dbReference type="STRING" id="1121325.SAMN04515677_104207"/>
<feature type="chain" id="PRO_5039267368" description="DUF4352 domain-containing protein" evidence="1">
    <location>
        <begin position="22"/>
        <end position="160"/>
    </location>
</feature>
<sequence length="160" mass="17944">MKKIKLIAAFTLIIIVCTTTNSICLDNQYNYGNDIWINNMSDNDLKVTIENVDLRKEKINVGKNYDASAIITMKVSNNGKYDVELSNIDIYPYQGGKETKYFVSTGKENITGFIGNIKSGESTTIKMGVTLFNAIDPIKLEMTNIEDITNEKVVKTINIK</sequence>
<evidence type="ECO:0000313" key="3">
    <source>
        <dbReference type="Proteomes" id="UP000199068"/>
    </source>
</evidence>
<keyword evidence="1" id="KW-0732">Signal</keyword>
<gene>
    <name evidence="2" type="ORF">SAMN04515677_104207</name>
</gene>
<dbReference type="EMBL" id="FNGW01000004">
    <property type="protein sequence ID" value="SDL93534.1"/>
    <property type="molecule type" value="Genomic_DNA"/>
</dbReference>
<evidence type="ECO:0008006" key="4">
    <source>
        <dbReference type="Google" id="ProtNLM"/>
    </source>
</evidence>
<feature type="signal peptide" evidence="1">
    <location>
        <begin position="1"/>
        <end position="21"/>
    </location>
</feature>
<proteinExistence type="predicted"/>